<name>A0A380JFL4_STRDO</name>
<dbReference type="SUPFAM" id="SSF55729">
    <property type="entry name" value="Acyl-CoA N-acyltransferases (Nat)"/>
    <property type="match status" value="1"/>
</dbReference>
<dbReference type="InterPro" id="IPR016181">
    <property type="entry name" value="Acyl_CoA_acyltransferase"/>
</dbReference>
<dbReference type="PROSITE" id="PS51186">
    <property type="entry name" value="GNAT"/>
    <property type="match status" value="1"/>
</dbReference>
<evidence type="ECO:0000313" key="3">
    <source>
        <dbReference type="Proteomes" id="UP000254082"/>
    </source>
</evidence>
<organism evidence="2 3">
    <name type="scientific">Streptococcus downei MFe28</name>
    <dbReference type="NCBI Taxonomy" id="764290"/>
    <lineage>
        <taxon>Bacteria</taxon>
        <taxon>Bacillati</taxon>
        <taxon>Bacillota</taxon>
        <taxon>Bacilli</taxon>
        <taxon>Lactobacillales</taxon>
        <taxon>Streptococcaceae</taxon>
        <taxon>Streptococcus</taxon>
    </lineage>
</organism>
<dbReference type="InterPro" id="IPR000182">
    <property type="entry name" value="GNAT_dom"/>
</dbReference>
<dbReference type="AlphaFoldDB" id="A0A380JFL4"/>
<dbReference type="OrthoDB" id="9127144at2"/>
<keyword evidence="2" id="KW-0808">Transferase</keyword>
<dbReference type="EMBL" id="UHFA01000002">
    <property type="protein sequence ID" value="SUN36536.1"/>
    <property type="molecule type" value="Genomic_DNA"/>
</dbReference>
<dbReference type="CDD" id="cd04301">
    <property type="entry name" value="NAT_SF"/>
    <property type="match status" value="1"/>
</dbReference>
<evidence type="ECO:0000313" key="2">
    <source>
        <dbReference type="EMBL" id="SUN36536.1"/>
    </source>
</evidence>
<dbReference type="Gene3D" id="3.40.630.30">
    <property type="match status" value="1"/>
</dbReference>
<dbReference type="GO" id="GO:0016747">
    <property type="term" value="F:acyltransferase activity, transferring groups other than amino-acyl groups"/>
    <property type="evidence" value="ECO:0007669"/>
    <property type="project" value="InterPro"/>
</dbReference>
<gene>
    <name evidence="2" type="ORF">NCTC11391_01532</name>
</gene>
<protein>
    <submittedName>
        <fullName evidence="2">Acetyl transferase (GNAT) family</fullName>
    </submittedName>
</protein>
<proteinExistence type="predicted"/>
<dbReference type="Proteomes" id="UP000254082">
    <property type="component" value="Unassembled WGS sequence"/>
</dbReference>
<keyword evidence="3" id="KW-1185">Reference proteome</keyword>
<reference evidence="2 3" key="1">
    <citation type="submission" date="2018-06" db="EMBL/GenBank/DDBJ databases">
        <authorList>
            <consortium name="Pathogen Informatics"/>
            <person name="Doyle S."/>
        </authorList>
    </citation>
    <scope>NUCLEOTIDE SEQUENCE [LARGE SCALE GENOMIC DNA]</scope>
    <source>
        <strain evidence="3">NCTC 11391</strain>
    </source>
</reference>
<dbReference type="RefSeq" id="WP_002998260.1">
    <property type="nucleotide sequence ID" value="NZ_UHFA01000002.1"/>
</dbReference>
<accession>A0A380JFL4</accession>
<sequence length="180" mass="20293">MSLTVKTVRPSADFYPLVEALYLTAFPEQERLPLAWMNDLSDTGRADFQAYFDGAVFCGFSYSLKSETCYYLLFLAVTKDQRSKGYGSAILTKVAQEAGGRTRILVIEPLDQSATNYGQRLRRLAFYQSNAYHLTSHYYYEDQEAYRVMADRPKLSPADLASFRDLASLIESTGLAIGLD</sequence>
<evidence type="ECO:0000259" key="1">
    <source>
        <dbReference type="PROSITE" id="PS51186"/>
    </source>
</evidence>
<dbReference type="Pfam" id="PF00583">
    <property type="entry name" value="Acetyltransf_1"/>
    <property type="match status" value="1"/>
</dbReference>
<feature type="domain" description="N-acetyltransferase" evidence="1">
    <location>
        <begin position="3"/>
        <end position="153"/>
    </location>
</feature>